<dbReference type="Gene3D" id="3.90.180.10">
    <property type="entry name" value="Medium-chain alcohol dehydrogenases, catalytic domain"/>
    <property type="match status" value="1"/>
</dbReference>
<reference evidence="5" key="1">
    <citation type="submission" date="2017-02" db="EMBL/GenBank/DDBJ databases">
        <title>Complete genome sequence of Cupriavidus necator strain NH9, a 3-chlorobenzoate degrader.</title>
        <authorList>
            <person name="Moriuchi R."/>
            <person name="Dohra H."/>
            <person name="Ogawa N."/>
        </authorList>
    </citation>
    <scope>NUCLEOTIDE SEQUENCE [LARGE SCALE GENOMIC DNA]</scope>
    <source>
        <strain evidence="5">NH9</strain>
    </source>
</reference>
<dbReference type="SMART" id="SM00829">
    <property type="entry name" value="PKS_ER"/>
    <property type="match status" value="1"/>
</dbReference>
<proteinExistence type="predicted"/>
<accession>A0A1U9UXV4</accession>
<dbReference type="GO" id="GO:0070402">
    <property type="term" value="F:NADPH binding"/>
    <property type="evidence" value="ECO:0007669"/>
    <property type="project" value="TreeGrafter"/>
</dbReference>
<dbReference type="InterPro" id="IPR011032">
    <property type="entry name" value="GroES-like_sf"/>
</dbReference>
<keyword evidence="2" id="KW-0560">Oxidoreductase</keyword>
<evidence type="ECO:0000259" key="3">
    <source>
        <dbReference type="SMART" id="SM00829"/>
    </source>
</evidence>
<evidence type="ECO:0000313" key="5">
    <source>
        <dbReference type="Proteomes" id="UP000189627"/>
    </source>
</evidence>
<organism evidence="4 5">
    <name type="scientific">Cupriavidus necator</name>
    <name type="common">Alcaligenes eutrophus</name>
    <name type="synonym">Ralstonia eutropha</name>
    <dbReference type="NCBI Taxonomy" id="106590"/>
    <lineage>
        <taxon>Bacteria</taxon>
        <taxon>Pseudomonadati</taxon>
        <taxon>Pseudomonadota</taxon>
        <taxon>Betaproteobacteria</taxon>
        <taxon>Burkholderiales</taxon>
        <taxon>Burkholderiaceae</taxon>
        <taxon>Cupriavidus</taxon>
    </lineage>
</organism>
<protein>
    <submittedName>
        <fullName evidence="4">Quinone oxidoreductase</fullName>
    </submittedName>
</protein>
<dbReference type="AlphaFoldDB" id="A0A1U9UXV4"/>
<dbReference type="KEGG" id="cuh:BJN34_26920"/>
<dbReference type="InterPro" id="IPR020843">
    <property type="entry name" value="ER"/>
</dbReference>
<dbReference type="EMBL" id="CP017758">
    <property type="protein sequence ID" value="AQV97500.1"/>
    <property type="molecule type" value="Genomic_DNA"/>
</dbReference>
<dbReference type="SUPFAM" id="SSF50129">
    <property type="entry name" value="GroES-like"/>
    <property type="match status" value="1"/>
</dbReference>
<keyword evidence="1" id="KW-0521">NADP</keyword>
<dbReference type="Pfam" id="PF08240">
    <property type="entry name" value="ADH_N"/>
    <property type="match status" value="1"/>
</dbReference>
<dbReference type="GO" id="GO:0016651">
    <property type="term" value="F:oxidoreductase activity, acting on NAD(P)H"/>
    <property type="evidence" value="ECO:0007669"/>
    <property type="project" value="TreeGrafter"/>
</dbReference>
<evidence type="ECO:0000256" key="2">
    <source>
        <dbReference type="ARBA" id="ARBA00023002"/>
    </source>
</evidence>
<evidence type="ECO:0000256" key="1">
    <source>
        <dbReference type="ARBA" id="ARBA00022857"/>
    </source>
</evidence>
<dbReference type="InterPro" id="IPR013154">
    <property type="entry name" value="ADH-like_N"/>
</dbReference>
<dbReference type="OrthoDB" id="4190732at2"/>
<dbReference type="PANTHER" id="PTHR48106:SF8">
    <property type="entry name" value="OS02G0805600 PROTEIN"/>
    <property type="match status" value="1"/>
</dbReference>
<feature type="domain" description="Enoyl reductase (ER)" evidence="3">
    <location>
        <begin position="7"/>
        <end position="321"/>
    </location>
</feature>
<dbReference type="InterPro" id="IPR036291">
    <property type="entry name" value="NAD(P)-bd_dom_sf"/>
</dbReference>
<dbReference type="Gene3D" id="3.40.50.720">
    <property type="entry name" value="NAD(P)-binding Rossmann-like Domain"/>
    <property type="match status" value="1"/>
</dbReference>
<evidence type="ECO:0000313" key="4">
    <source>
        <dbReference type="EMBL" id="AQV97500.1"/>
    </source>
</evidence>
<dbReference type="Pfam" id="PF00107">
    <property type="entry name" value="ADH_zinc_N"/>
    <property type="match status" value="1"/>
</dbReference>
<dbReference type="SUPFAM" id="SSF51735">
    <property type="entry name" value="NAD(P)-binding Rossmann-fold domains"/>
    <property type="match status" value="1"/>
</dbReference>
<gene>
    <name evidence="4" type="ORF">BJN34_26920</name>
</gene>
<dbReference type="PANTHER" id="PTHR48106">
    <property type="entry name" value="QUINONE OXIDOREDUCTASE PIG3-RELATED"/>
    <property type="match status" value="1"/>
</dbReference>
<dbReference type="InterPro" id="IPR013149">
    <property type="entry name" value="ADH-like_C"/>
</dbReference>
<sequence length="325" mass="35059">MKAAIRGETGLVFAELDIPRPKPTEILVKVRASSLNRADLSLVDGKAHGAAGGTGTPLGLEWSGDVVEVGADVTAYKVGDRVMCSGLGGFAEYAVADWRRAFPFPDPEMDYETGACLSVALRTTHTAMRHLAGLEAGQTVMVLGASSGVGLMALQVAKHFGASLVIGTSTKPERRARLSEFGADIALDSNDPDWVKAVLEQTDGQGVDLLVDFLAGPFINDSMRAVKIGGRIVNIGRMAGESGEFDFDLHSLRRIQYLGMTFRTRTVEDFGVIAERVQRDFWPALRQGQLRLPIDARLPLDRAAEACEMMRANTHFGKIVLTQDA</sequence>
<dbReference type="Proteomes" id="UP000189627">
    <property type="component" value="Chromosome 2"/>
</dbReference>
<name>A0A1U9UXV4_CUPNE</name>